<evidence type="ECO:0000313" key="2">
    <source>
        <dbReference type="EMBL" id="VFV34105.1"/>
    </source>
</evidence>
<dbReference type="InterPro" id="IPR021156">
    <property type="entry name" value="TF_A-like/BEX"/>
</dbReference>
<dbReference type="EMBL" id="CAAGRJ010019206">
    <property type="protein sequence ID" value="VFV34105.1"/>
    <property type="molecule type" value="Genomic_DNA"/>
</dbReference>
<feature type="compositionally biased region" description="Basic and acidic residues" evidence="1">
    <location>
        <begin position="71"/>
        <end position="83"/>
    </location>
</feature>
<evidence type="ECO:0000256" key="1">
    <source>
        <dbReference type="SAM" id="MobiDB-lite"/>
    </source>
</evidence>
<proteinExistence type="predicted"/>
<keyword evidence="3" id="KW-1185">Reference proteome</keyword>
<feature type="compositionally biased region" description="Basic and acidic residues" evidence="1">
    <location>
        <begin position="90"/>
        <end position="106"/>
    </location>
</feature>
<dbReference type="Pfam" id="PF04538">
    <property type="entry name" value="BEX"/>
    <property type="match status" value="1"/>
</dbReference>
<name>A0A485NKP5_LYNPA</name>
<reference evidence="2 3" key="1">
    <citation type="submission" date="2019-01" db="EMBL/GenBank/DDBJ databases">
        <authorList>
            <person name="Alioto T."/>
            <person name="Alioto T."/>
        </authorList>
    </citation>
    <scope>NUCLEOTIDE SEQUENCE [LARGE SCALE GENOMIC DNA]</scope>
</reference>
<sequence length="114" mass="13230">MKGNPMRKRSWKWRGKPGHEGRFQNGRQPDDEGQPEDEEKQEKPGKSENEGRPQCESKPESQANPESELWDAEKRLAEDDTPRKAKRKMDRGTDDSPKNYQEDLQKGHSGSVRR</sequence>
<feature type="compositionally biased region" description="Basic and acidic residues" evidence="1">
    <location>
        <begin position="40"/>
        <end position="59"/>
    </location>
</feature>
<feature type="region of interest" description="Disordered" evidence="1">
    <location>
        <begin position="1"/>
        <end position="114"/>
    </location>
</feature>
<dbReference type="Proteomes" id="UP000386466">
    <property type="component" value="Unassembled WGS sequence"/>
</dbReference>
<accession>A0A485NKP5</accession>
<organism evidence="2 3">
    <name type="scientific">Lynx pardinus</name>
    <name type="common">Iberian lynx</name>
    <name type="synonym">Felis pardina</name>
    <dbReference type="NCBI Taxonomy" id="191816"/>
    <lineage>
        <taxon>Eukaryota</taxon>
        <taxon>Metazoa</taxon>
        <taxon>Chordata</taxon>
        <taxon>Craniata</taxon>
        <taxon>Vertebrata</taxon>
        <taxon>Euteleostomi</taxon>
        <taxon>Mammalia</taxon>
        <taxon>Eutheria</taxon>
        <taxon>Laurasiatheria</taxon>
        <taxon>Carnivora</taxon>
        <taxon>Feliformia</taxon>
        <taxon>Felidae</taxon>
        <taxon>Felinae</taxon>
        <taxon>Lynx</taxon>
    </lineage>
</organism>
<gene>
    <name evidence="2" type="ORF">LYPA_23C007397</name>
</gene>
<protein>
    <submittedName>
        <fullName evidence="2">Uncharacterized protein</fullName>
    </submittedName>
</protein>
<dbReference type="AlphaFoldDB" id="A0A485NKP5"/>
<evidence type="ECO:0000313" key="3">
    <source>
        <dbReference type="Proteomes" id="UP000386466"/>
    </source>
</evidence>
<feature type="compositionally biased region" description="Basic residues" evidence="1">
    <location>
        <begin position="1"/>
        <end position="16"/>
    </location>
</feature>